<dbReference type="InterPro" id="IPR029063">
    <property type="entry name" value="SAM-dependent_MTases_sf"/>
</dbReference>
<gene>
    <name evidence="6" type="ORF">UCREL1_10795</name>
</gene>
<proteinExistence type="predicted"/>
<dbReference type="PANTHER" id="PTHR43712:SF1">
    <property type="entry name" value="HYPOTHETICAL O-METHYLTRANSFERASE (EUROFUNG)-RELATED"/>
    <property type="match status" value="1"/>
</dbReference>
<dbReference type="Pfam" id="PF00891">
    <property type="entry name" value="Methyltransf_2"/>
    <property type="match status" value="1"/>
</dbReference>
<dbReference type="GO" id="GO:0032259">
    <property type="term" value="P:methylation"/>
    <property type="evidence" value="ECO:0007669"/>
    <property type="project" value="UniProtKB-KW"/>
</dbReference>
<dbReference type="InterPro" id="IPR036388">
    <property type="entry name" value="WH-like_DNA-bd_sf"/>
</dbReference>
<dbReference type="Proteomes" id="UP000012174">
    <property type="component" value="Unassembled WGS sequence"/>
</dbReference>
<evidence type="ECO:0000256" key="2">
    <source>
        <dbReference type="ARBA" id="ARBA00022679"/>
    </source>
</evidence>
<dbReference type="OrthoDB" id="1535081at2759"/>
<reference evidence="7" key="1">
    <citation type="journal article" date="2013" name="Genome Announc.">
        <title>Draft genome sequence of the grapevine dieback fungus Eutypa lata UCR-EL1.</title>
        <authorList>
            <person name="Blanco-Ulate B."/>
            <person name="Rolshausen P.E."/>
            <person name="Cantu D."/>
        </authorList>
    </citation>
    <scope>NUCLEOTIDE SEQUENCE [LARGE SCALE GENOMIC DNA]</scope>
    <source>
        <strain evidence="7">UCR-EL1</strain>
    </source>
</reference>
<organism evidence="6 7">
    <name type="scientific">Eutypa lata (strain UCR-EL1)</name>
    <name type="common">Grapevine dieback disease fungus</name>
    <name type="synonym">Eutypa armeniacae</name>
    <dbReference type="NCBI Taxonomy" id="1287681"/>
    <lineage>
        <taxon>Eukaryota</taxon>
        <taxon>Fungi</taxon>
        <taxon>Dikarya</taxon>
        <taxon>Ascomycota</taxon>
        <taxon>Pezizomycotina</taxon>
        <taxon>Sordariomycetes</taxon>
        <taxon>Xylariomycetidae</taxon>
        <taxon>Xylariales</taxon>
        <taxon>Diatrypaceae</taxon>
        <taxon>Eutypa</taxon>
    </lineage>
</organism>
<keyword evidence="7" id="KW-1185">Reference proteome</keyword>
<dbReference type="HOGENOM" id="CLU_005533_5_0_1"/>
<evidence type="ECO:0000313" key="6">
    <source>
        <dbReference type="EMBL" id="EMR62270.1"/>
    </source>
</evidence>
<evidence type="ECO:0000256" key="4">
    <source>
        <dbReference type="PIRSR" id="PIRSR005739-1"/>
    </source>
</evidence>
<dbReference type="PIRSF" id="PIRSF005739">
    <property type="entry name" value="O-mtase"/>
    <property type="match status" value="1"/>
</dbReference>
<protein>
    <submittedName>
        <fullName evidence="6">Putative sterigmatocystin 8-o-methyltransferase protein</fullName>
    </submittedName>
</protein>
<keyword evidence="3" id="KW-0949">S-adenosyl-L-methionine</keyword>
<dbReference type="SUPFAM" id="SSF46785">
    <property type="entry name" value="Winged helix' DNA-binding domain"/>
    <property type="match status" value="1"/>
</dbReference>
<dbReference type="PROSITE" id="PS51683">
    <property type="entry name" value="SAM_OMT_II"/>
    <property type="match status" value="1"/>
</dbReference>
<name>M7T6J6_EUTLA</name>
<evidence type="ECO:0000256" key="3">
    <source>
        <dbReference type="ARBA" id="ARBA00022691"/>
    </source>
</evidence>
<evidence type="ECO:0000313" key="7">
    <source>
        <dbReference type="Proteomes" id="UP000012174"/>
    </source>
</evidence>
<dbReference type="GO" id="GO:0008171">
    <property type="term" value="F:O-methyltransferase activity"/>
    <property type="evidence" value="ECO:0007669"/>
    <property type="project" value="InterPro"/>
</dbReference>
<accession>M7T6J6</accession>
<dbReference type="InterPro" id="IPR001077">
    <property type="entry name" value="COMT_C"/>
</dbReference>
<dbReference type="KEGG" id="ela:UCREL1_10795"/>
<feature type="active site" description="Proton acceptor" evidence="4">
    <location>
        <position position="245"/>
    </location>
</feature>
<dbReference type="InterPro" id="IPR016461">
    <property type="entry name" value="COMT-like"/>
</dbReference>
<dbReference type="PANTHER" id="PTHR43712">
    <property type="entry name" value="PUTATIVE (AFU_ORTHOLOGUE AFUA_4G14580)-RELATED"/>
    <property type="match status" value="1"/>
</dbReference>
<feature type="domain" description="O-methyltransferase C-terminal" evidence="5">
    <location>
        <begin position="175"/>
        <end position="317"/>
    </location>
</feature>
<dbReference type="EMBL" id="KB707461">
    <property type="protein sequence ID" value="EMR62270.1"/>
    <property type="molecule type" value="Genomic_DNA"/>
</dbReference>
<dbReference type="Gene3D" id="3.40.50.150">
    <property type="entry name" value="Vaccinia Virus protein VP39"/>
    <property type="match status" value="1"/>
</dbReference>
<evidence type="ECO:0000256" key="1">
    <source>
        <dbReference type="ARBA" id="ARBA00022603"/>
    </source>
</evidence>
<dbReference type="SUPFAM" id="SSF53335">
    <property type="entry name" value="S-adenosyl-L-methionine-dependent methyltransferases"/>
    <property type="match status" value="1"/>
</dbReference>
<keyword evidence="1 6" id="KW-0489">Methyltransferase</keyword>
<dbReference type="Gene3D" id="1.10.10.10">
    <property type="entry name" value="Winged helix-like DNA-binding domain superfamily/Winged helix DNA-binding domain"/>
    <property type="match status" value="1"/>
</dbReference>
<dbReference type="eggNOG" id="KOG3178">
    <property type="taxonomic scope" value="Eukaryota"/>
</dbReference>
<sequence length="339" mass="37923">MQPIVPVTIRIAVYLELFKHIANQGAPISLTELATLSGGEELLIIRVLRSVSSIGLVDEVGERLWQANPITKAMTMDGIAAGHRVLGEMVAGAAQKAPRYLREAGYRCPTDPKDGLMQYAFQTKLTTFEFFSSIPEVLADFTMFMGNTMGARSYWVDWFPVQERLLDGATTDPALLVDVGGGRGHDLLAFHEKYPRQGRLVLQDLAPVIESIGDLDPAIERMSYDFFAAQPVKGARAYFYHHILHDWSDVKCMEILAQVRASMKPGYSRLLLHEMIIPEQGASTFHAMLDMTMMAFNSGMERTERQWRELLDSAGFEVLKVWPPLEEDADGIVEAVLKE</sequence>
<dbReference type="InterPro" id="IPR036390">
    <property type="entry name" value="WH_DNA-bd_sf"/>
</dbReference>
<keyword evidence="2 6" id="KW-0808">Transferase</keyword>
<dbReference type="OMA" id="NTMGARK"/>
<evidence type="ECO:0000259" key="5">
    <source>
        <dbReference type="Pfam" id="PF00891"/>
    </source>
</evidence>
<dbReference type="AlphaFoldDB" id="M7T6J6"/>